<feature type="repeat" description="ANK" evidence="3">
    <location>
        <begin position="256"/>
        <end position="289"/>
    </location>
</feature>
<dbReference type="RefSeq" id="WP_074724199.1">
    <property type="nucleotide sequence ID" value="NZ_CBCRVS010000001.1"/>
</dbReference>
<dbReference type="Proteomes" id="UP000183658">
    <property type="component" value="Unassembled WGS sequence"/>
</dbReference>
<keyword evidence="1" id="KW-0677">Repeat</keyword>
<evidence type="ECO:0000256" key="3">
    <source>
        <dbReference type="PROSITE-ProRule" id="PRU00023"/>
    </source>
</evidence>
<proteinExistence type="predicted"/>
<feature type="repeat" description="ANK" evidence="3">
    <location>
        <begin position="322"/>
        <end position="354"/>
    </location>
</feature>
<dbReference type="InterPro" id="IPR036770">
    <property type="entry name" value="Ankyrin_rpt-contain_sf"/>
</dbReference>
<protein>
    <submittedName>
        <fullName evidence="5">Ankyrin repeat-containing protein</fullName>
    </submittedName>
</protein>
<dbReference type="Pfam" id="PF13606">
    <property type="entry name" value="Ank_3"/>
    <property type="match status" value="1"/>
</dbReference>
<evidence type="ECO:0000256" key="2">
    <source>
        <dbReference type="ARBA" id="ARBA00023043"/>
    </source>
</evidence>
<dbReference type="PROSITE" id="PS50297">
    <property type="entry name" value="ANK_REP_REGION"/>
    <property type="match status" value="3"/>
</dbReference>
<dbReference type="PANTHER" id="PTHR24123">
    <property type="entry name" value="ANKYRIN REPEAT-CONTAINING"/>
    <property type="match status" value="1"/>
</dbReference>
<reference evidence="6" key="1">
    <citation type="submission" date="2016-10" db="EMBL/GenBank/DDBJ databases">
        <authorList>
            <person name="Varghese N."/>
            <person name="Submissions S."/>
        </authorList>
    </citation>
    <scope>NUCLEOTIDE SEQUENCE [LARGE SCALE GENOMIC DNA]</scope>
    <source>
        <strain evidence="6">DSM 15719</strain>
    </source>
</reference>
<dbReference type="EMBL" id="FOFZ01000013">
    <property type="protein sequence ID" value="SER47753.1"/>
    <property type="molecule type" value="Genomic_DNA"/>
</dbReference>
<dbReference type="InterPro" id="IPR051165">
    <property type="entry name" value="Multifunctional_ANK_Repeat"/>
</dbReference>
<keyword evidence="2 3" id="KW-0040">ANK repeat</keyword>
<feature type="signal peptide" evidence="4">
    <location>
        <begin position="1"/>
        <end position="18"/>
    </location>
</feature>
<evidence type="ECO:0000313" key="5">
    <source>
        <dbReference type="EMBL" id="SER47753.1"/>
    </source>
</evidence>
<dbReference type="PROSITE" id="PS50088">
    <property type="entry name" value="ANK_REPEAT"/>
    <property type="match status" value="5"/>
</dbReference>
<keyword evidence="4" id="KW-0732">Signal</keyword>
<evidence type="ECO:0000313" key="6">
    <source>
        <dbReference type="Proteomes" id="UP000183658"/>
    </source>
</evidence>
<dbReference type="AlphaFoldDB" id="A0A1H9PJM4"/>
<dbReference type="SUPFAM" id="SSF48403">
    <property type="entry name" value="Ankyrin repeat"/>
    <property type="match status" value="2"/>
</dbReference>
<feature type="repeat" description="ANK" evidence="3">
    <location>
        <begin position="395"/>
        <end position="427"/>
    </location>
</feature>
<accession>A0A1H9PJM4</accession>
<keyword evidence="6" id="KW-1185">Reference proteome</keyword>
<dbReference type="PANTHER" id="PTHR24123:SF33">
    <property type="entry name" value="PROTEIN HOS4"/>
    <property type="match status" value="1"/>
</dbReference>
<dbReference type="InterPro" id="IPR002110">
    <property type="entry name" value="Ankyrin_rpt"/>
</dbReference>
<dbReference type="Pfam" id="PF12796">
    <property type="entry name" value="Ank_2"/>
    <property type="match status" value="3"/>
</dbReference>
<feature type="repeat" description="ANK" evidence="3">
    <location>
        <begin position="88"/>
        <end position="120"/>
    </location>
</feature>
<feature type="repeat" description="ANK" evidence="3">
    <location>
        <begin position="428"/>
        <end position="461"/>
    </location>
</feature>
<evidence type="ECO:0000256" key="4">
    <source>
        <dbReference type="SAM" id="SignalP"/>
    </source>
</evidence>
<dbReference type="OrthoDB" id="2575953at2"/>
<sequence>MKRILFITLLLITSISNGQNILLSSDFWKKNPDLNTIKETIAKGNSPSEANGGNFDAVTMAINNDGALESIRFLIQQDGNSIKKLTHDGRTYLHWAANKGNVDLVKFLLEKGADINLSDDKGAIPIAFAAANGQADPKLYELFFNAGNNPKQKFKNGANLLLLSIPNDKELKLADYLTTKGLSLRDTDDTGNTAFNYAARSGDITLLQNILKKGIKYDGRALVIASQGTRSSATTLEAYKYLVEDLKISPNSVGDEGENVLHNLVRKQKQEDIIAYFLAKGVDVNHQDKAGNSVLMYATRAKIDIIKSFISTVKDINTSNLNGLTALSFAVENGSPEIVEFLVANGAKSDVLDAKGNNLAYYLIQSVRKDGKDGYDEKLSLLKNSGFDITIPQKDGSTLYHLAVAKNDLNLFKKISAMNIDINVKNDEGMTALHKAALTAKDETILKYLVAEGAKKDILTEFDETAYDLAKENESLTKAEISVDFLK</sequence>
<dbReference type="SMART" id="SM00248">
    <property type="entry name" value="ANK"/>
    <property type="match status" value="10"/>
</dbReference>
<name>A0A1H9PJM4_FLAFI</name>
<evidence type="ECO:0000256" key="1">
    <source>
        <dbReference type="ARBA" id="ARBA00022737"/>
    </source>
</evidence>
<gene>
    <name evidence="5" type="ORF">SAMN05444355_11353</name>
</gene>
<dbReference type="Gene3D" id="1.25.40.20">
    <property type="entry name" value="Ankyrin repeat-containing domain"/>
    <property type="match status" value="2"/>
</dbReference>
<feature type="chain" id="PRO_5010238508" evidence="4">
    <location>
        <begin position="19"/>
        <end position="487"/>
    </location>
</feature>
<organism evidence="5 6">
    <name type="scientific">Flavobacterium frigoris</name>
    <dbReference type="NCBI Taxonomy" id="229204"/>
    <lineage>
        <taxon>Bacteria</taxon>
        <taxon>Pseudomonadati</taxon>
        <taxon>Bacteroidota</taxon>
        <taxon>Flavobacteriia</taxon>
        <taxon>Flavobacteriales</taxon>
        <taxon>Flavobacteriaceae</taxon>
        <taxon>Flavobacterium</taxon>
    </lineage>
</organism>